<reference evidence="1 3" key="2">
    <citation type="journal article" date="2018" name="Plant J.">
        <title>The Physcomitrella patens chromosome-scale assembly reveals moss genome structure and evolution.</title>
        <authorList>
            <person name="Lang D."/>
            <person name="Ullrich K.K."/>
            <person name="Murat F."/>
            <person name="Fuchs J."/>
            <person name="Jenkins J."/>
            <person name="Haas F.B."/>
            <person name="Piednoel M."/>
            <person name="Gundlach H."/>
            <person name="Van Bel M."/>
            <person name="Meyberg R."/>
            <person name="Vives C."/>
            <person name="Morata J."/>
            <person name="Symeonidi A."/>
            <person name="Hiss M."/>
            <person name="Muchero W."/>
            <person name="Kamisugi Y."/>
            <person name="Saleh O."/>
            <person name="Blanc G."/>
            <person name="Decker E.L."/>
            <person name="van Gessel N."/>
            <person name="Grimwood J."/>
            <person name="Hayes R.D."/>
            <person name="Graham S.W."/>
            <person name="Gunter L.E."/>
            <person name="McDaniel S.F."/>
            <person name="Hoernstein S.N.W."/>
            <person name="Larsson A."/>
            <person name="Li F.W."/>
            <person name="Perroud P.F."/>
            <person name="Phillips J."/>
            <person name="Ranjan P."/>
            <person name="Rokshar D.S."/>
            <person name="Rothfels C.J."/>
            <person name="Schneider L."/>
            <person name="Shu S."/>
            <person name="Stevenson D.W."/>
            <person name="Thummler F."/>
            <person name="Tillich M."/>
            <person name="Villarreal Aguilar J.C."/>
            <person name="Widiez T."/>
            <person name="Wong G.K."/>
            <person name="Wymore A."/>
            <person name="Zhang Y."/>
            <person name="Zimmer A.D."/>
            <person name="Quatrano R.S."/>
            <person name="Mayer K.F.X."/>
            <person name="Goodstein D."/>
            <person name="Casacuberta J.M."/>
            <person name="Vandepoele K."/>
            <person name="Reski R."/>
            <person name="Cuming A.C."/>
            <person name="Tuskan G.A."/>
            <person name="Maumus F."/>
            <person name="Salse J."/>
            <person name="Schmutz J."/>
            <person name="Rensing S.A."/>
        </authorList>
    </citation>
    <scope>NUCLEOTIDE SEQUENCE [LARGE SCALE GENOMIC DNA]</scope>
    <source>
        <strain evidence="2 3">cv. Gransden 2004</strain>
    </source>
</reference>
<name>A0A2K1KV26_PHYPA</name>
<keyword evidence="3" id="KW-1185">Reference proteome</keyword>
<dbReference type="AlphaFoldDB" id="A0A2K1KV26"/>
<reference evidence="2" key="3">
    <citation type="submission" date="2020-12" db="UniProtKB">
        <authorList>
            <consortium name="EnsemblPlants"/>
        </authorList>
    </citation>
    <scope>IDENTIFICATION</scope>
</reference>
<gene>
    <name evidence="1" type="ORF">PHYPA_004590</name>
</gene>
<accession>A0A2K1KV26</accession>
<dbReference type="EnsemblPlants" id="Pp3c3_17900V3.1">
    <property type="protein sequence ID" value="Pp3c3_17900V3.1"/>
    <property type="gene ID" value="Pp3c3_17900"/>
</dbReference>
<reference evidence="1 3" key="1">
    <citation type="journal article" date="2008" name="Science">
        <title>The Physcomitrella genome reveals evolutionary insights into the conquest of land by plants.</title>
        <authorList>
            <person name="Rensing S."/>
            <person name="Lang D."/>
            <person name="Zimmer A."/>
            <person name="Terry A."/>
            <person name="Salamov A."/>
            <person name="Shapiro H."/>
            <person name="Nishiyama T."/>
            <person name="Perroud P.-F."/>
            <person name="Lindquist E."/>
            <person name="Kamisugi Y."/>
            <person name="Tanahashi T."/>
            <person name="Sakakibara K."/>
            <person name="Fujita T."/>
            <person name="Oishi K."/>
            <person name="Shin-I T."/>
            <person name="Kuroki Y."/>
            <person name="Toyoda A."/>
            <person name="Suzuki Y."/>
            <person name="Hashimoto A."/>
            <person name="Yamaguchi K."/>
            <person name="Sugano A."/>
            <person name="Kohara Y."/>
            <person name="Fujiyama A."/>
            <person name="Anterola A."/>
            <person name="Aoki S."/>
            <person name="Ashton N."/>
            <person name="Barbazuk W.B."/>
            <person name="Barker E."/>
            <person name="Bennetzen J."/>
            <person name="Bezanilla M."/>
            <person name="Blankenship R."/>
            <person name="Cho S.H."/>
            <person name="Dutcher S."/>
            <person name="Estelle M."/>
            <person name="Fawcett J.A."/>
            <person name="Gundlach H."/>
            <person name="Hanada K."/>
            <person name="Heyl A."/>
            <person name="Hicks K.A."/>
            <person name="Hugh J."/>
            <person name="Lohr M."/>
            <person name="Mayer K."/>
            <person name="Melkozernov A."/>
            <person name="Murata T."/>
            <person name="Nelson D."/>
            <person name="Pils B."/>
            <person name="Prigge M."/>
            <person name="Reiss B."/>
            <person name="Renner T."/>
            <person name="Rombauts S."/>
            <person name="Rushton P."/>
            <person name="Sanderfoot A."/>
            <person name="Schween G."/>
            <person name="Shiu S.-H."/>
            <person name="Stueber K."/>
            <person name="Theodoulou F.L."/>
            <person name="Tu H."/>
            <person name="Van de Peer Y."/>
            <person name="Verrier P.J."/>
            <person name="Waters E."/>
            <person name="Wood A."/>
            <person name="Yang L."/>
            <person name="Cove D."/>
            <person name="Cuming A."/>
            <person name="Hasebe M."/>
            <person name="Lucas S."/>
            <person name="Mishler D.B."/>
            <person name="Reski R."/>
            <person name="Grigoriev I."/>
            <person name="Quatrano R.S."/>
            <person name="Boore J.L."/>
        </authorList>
    </citation>
    <scope>NUCLEOTIDE SEQUENCE [LARGE SCALE GENOMIC DNA]</scope>
    <source>
        <strain evidence="2 3">cv. Gransden 2004</strain>
    </source>
</reference>
<protein>
    <submittedName>
        <fullName evidence="1 2">Uncharacterized protein</fullName>
    </submittedName>
</protein>
<dbReference type="Proteomes" id="UP000006727">
    <property type="component" value="Chromosome 3"/>
</dbReference>
<sequence length="79" mass="9117">MEQDESESICLLWSGRYQLDEGKEMEEKNIFPSDLQRATQRIVTAGDWLNESYDVENGTKMSPHDLHVPHVPDLWAAVE</sequence>
<evidence type="ECO:0000313" key="3">
    <source>
        <dbReference type="Proteomes" id="UP000006727"/>
    </source>
</evidence>
<dbReference type="InParanoid" id="A0A2K1KV26"/>
<evidence type="ECO:0000313" key="1">
    <source>
        <dbReference type="EMBL" id="PNR57596.1"/>
    </source>
</evidence>
<proteinExistence type="predicted"/>
<organism evidence="1">
    <name type="scientific">Physcomitrium patens</name>
    <name type="common">Spreading-leaved earth moss</name>
    <name type="synonym">Physcomitrella patens</name>
    <dbReference type="NCBI Taxonomy" id="3218"/>
    <lineage>
        <taxon>Eukaryota</taxon>
        <taxon>Viridiplantae</taxon>
        <taxon>Streptophyta</taxon>
        <taxon>Embryophyta</taxon>
        <taxon>Bryophyta</taxon>
        <taxon>Bryophytina</taxon>
        <taxon>Bryopsida</taxon>
        <taxon>Funariidae</taxon>
        <taxon>Funariales</taxon>
        <taxon>Funariaceae</taxon>
        <taxon>Physcomitrium</taxon>
    </lineage>
</organism>
<dbReference type="Gramene" id="Pp3c3_17900V3.1">
    <property type="protein sequence ID" value="Pp3c3_17900V3.1"/>
    <property type="gene ID" value="Pp3c3_17900"/>
</dbReference>
<dbReference type="EMBL" id="ABEU02000003">
    <property type="protein sequence ID" value="PNR57596.1"/>
    <property type="molecule type" value="Genomic_DNA"/>
</dbReference>
<evidence type="ECO:0000313" key="2">
    <source>
        <dbReference type="EnsemblPlants" id="Pp3c3_17900V3.1"/>
    </source>
</evidence>